<evidence type="ECO:0000313" key="1">
    <source>
        <dbReference type="EMBL" id="MBE9190238.1"/>
    </source>
</evidence>
<reference evidence="1 2" key="1">
    <citation type="submission" date="2020-10" db="EMBL/GenBank/DDBJ databases">
        <authorList>
            <person name="Castelo-Branco R."/>
            <person name="Eusebio N."/>
            <person name="Adriana R."/>
            <person name="Vieira A."/>
            <person name="Brugerolle De Fraissinette N."/>
            <person name="Rezende De Castro R."/>
            <person name="Schneider M.P."/>
            <person name="Vasconcelos V."/>
            <person name="Leao P.N."/>
        </authorList>
    </citation>
    <scope>NUCLEOTIDE SEQUENCE [LARGE SCALE GENOMIC DNA]</scope>
    <source>
        <strain evidence="1 2">LEGE 06123</strain>
    </source>
</reference>
<keyword evidence="2" id="KW-1185">Reference proteome</keyword>
<gene>
    <name evidence="1" type="ORF">IQ230_07660</name>
</gene>
<evidence type="ECO:0000313" key="2">
    <source>
        <dbReference type="Proteomes" id="UP000651156"/>
    </source>
</evidence>
<accession>A0ABR9USA4</accession>
<proteinExistence type="predicted"/>
<protein>
    <submittedName>
        <fullName evidence="1">Uncharacterized protein</fullName>
    </submittedName>
</protein>
<dbReference type="EMBL" id="JADEWN010000013">
    <property type="protein sequence ID" value="MBE9190238.1"/>
    <property type="molecule type" value="Genomic_DNA"/>
</dbReference>
<sequence length="78" mass="8916">MVQQVRSPFILLKQLGLSCWARIAIYLFLDYIILPADLVHKILPDTQFTDICSSLSTISLSLAIYIVPELKEVTRHQN</sequence>
<dbReference type="Proteomes" id="UP000651156">
    <property type="component" value="Unassembled WGS sequence"/>
</dbReference>
<comment type="caution">
    <text evidence="1">The sequence shown here is derived from an EMBL/GenBank/DDBJ whole genome shotgun (WGS) entry which is preliminary data.</text>
</comment>
<organism evidence="1 2">
    <name type="scientific">Gloeocapsopsis crepidinum LEGE 06123</name>
    <dbReference type="NCBI Taxonomy" id="588587"/>
    <lineage>
        <taxon>Bacteria</taxon>
        <taxon>Bacillati</taxon>
        <taxon>Cyanobacteriota</taxon>
        <taxon>Cyanophyceae</taxon>
        <taxon>Oscillatoriophycideae</taxon>
        <taxon>Chroococcales</taxon>
        <taxon>Chroococcaceae</taxon>
        <taxon>Gloeocapsopsis</taxon>
    </lineage>
</organism>
<dbReference type="RefSeq" id="WP_193931431.1">
    <property type="nucleotide sequence ID" value="NZ_CAWPMZ010000028.1"/>
</dbReference>
<name>A0ABR9USA4_9CHRO</name>